<dbReference type="CDD" id="cd02966">
    <property type="entry name" value="TlpA_like_family"/>
    <property type="match status" value="1"/>
</dbReference>
<reference evidence="7" key="1">
    <citation type="submission" date="2016-10" db="EMBL/GenBank/DDBJ databases">
        <authorList>
            <person name="Varghese N."/>
            <person name="Submissions S."/>
        </authorList>
    </citation>
    <scope>NUCLEOTIDE SEQUENCE [LARGE SCALE GENOMIC DNA]</scope>
    <source>
        <strain evidence="7">DSM 25329</strain>
    </source>
</reference>
<dbReference type="AlphaFoldDB" id="A0A1G7D5G9"/>
<evidence type="ECO:0000259" key="5">
    <source>
        <dbReference type="PROSITE" id="PS51352"/>
    </source>
</evidence>
<comment type="subcellular location">
    <subcellularLocation>
        <location evidence="1">Cell envelope</location>
    </subcellularLocation>
</comment>
<dbReference type="GO" id="GO:0017004">
    <property type="term" value="P:cytochrome complex assembly"/>
    <property type="evidence" value="ECO:0007669"/>
    <property type="project" value="UniProtKB-KW"/>
</dbReference>
<evidence type="ECO:0000256" key="1">
    <source>
        <dbReference type="ARBA" id="ARBA00004196"/>
    </source>
</evidence>
<dbReference type="Gene3D" id="3.40.30.10">
    <property type="entry name" value="Glutaredoxin"/>
    <property type="match status" value="1"/>
</dbReference>
<name>A0A1G7D5G9_9BACT</name>
<evidence type="ECO:0000256" key="4">
    <source>
        <dbReference type="ARBA" id="ARBA00023284"/>
    </source>
</evidence>
<evidence type="ECO:0000256" key="2">
    <source>
        <dbReference type="ARBA" id="ARBA00022748"/>
    </source>
</evidence>
<keyword evidence="7" id="KW-1185">Reference proteome</keyword>
<dbReference type="InterPro" id="IPR013766">
    <property type="entry name" value="Thioredoxin_domain"/>
</dbReference>
<evidence type="ECO:0000313" key="7">
    <source>
        <dbReference type="Proteomes" id="UP000198748"/>
    </source>
</evidence>
<dbReference type="GO" id="GO:0016491">
    <property type="term" value="F:oxidoreductase activity"/>
    <property type="evidence" value="ECO:0007669"/>
    <property type="project" value="InterPro"/>
</dbReference>
<keyword evidence="3" id="KW-1015">Disulfide bond</keyword>
<dbReference type="PROSITE" id="PS51352">
    <property type="entry name" value="THIOREDOXIN_2"/>
    <property type="match status" value="1"/>
</dbReference>
<sequence>MLLAVRFACAGVVHIQGTVSNAGDDNLQCTIVPNALHAERVGVVIPLKEGRFDRRLEISGAAFLSFSDGTNHFGGLVEPGDSITIRYDRSDFANSISYSGTGKDKFEITYSIGQIKILSRTALAAAKKQRFPVDYMFAAIDSLRDAVGARIARSASSMRGESRMQLLGYLSATELITKHNGLAGIFGDSFNNILSNHKDQLSEASVTRMHELLRFDDAFYNSRLYVDALTTIASIYLEENIQPQTSDFPARKYQLLADLLPEKLRSPVIYQTLKSDVSNSTGNEKAVLNAIDQLTDDSLKQIITDLLAGTKLLRAGDMAPAFSMENLAGEKVNLESFRGKTVYLDFWFASCGPCHLLFKSIEPVKKRFENDDRVVFLTVSVDNQQTWKKAITKFGVKGYHVFTENKLREHPIIKSYNVTGYPTTYIIDPAGRFHSIRPSQNPDMLAAQIEESLGVSKK</sequence>
<dbReference type="PANTHER" id="PTHR42852:SF6">
    <property type="entry name" value="THIOL:DISULFIDE INTERCHANGE PROTEIN DSBE"/>
    <property type="match status" value="1"/>
</dbReference>
<evidence type="ECO:0000313" key="6">
    <source>
        <dbReference type="EMBL" id="SDE45975.1"/>
    </source>
</evidence>
<dbReference type="GO" id="GO:0030313">
    <property type="term" value="C:cell envelope"/>
    <property type="evidence" value="ECO:0007669"/>
    <property type="project" value="UniProtKB-SubCell"/>
</dbReference>
<dbReference type="STRING" id="659014.SAMN04487996_105110"/>
<accession>A0A1G7D5G9</accession>
<dbReference type="Pfam" id="PF00578">
    <property type="entry name" value="AhpC-TSA"/>
    <property type="match status" value="1"/>
</dbReference>
<protein>
    <submittedName>
        <fullName evidence="6">Peroxiredoxin</fullName>
    </submittedName>
</protein>
<proteinExistence type="predicted"/>
<keyword evidence="2" id="KW-0201">Cytochrome c-type biogenesis</keyword>
<organism evidence="6 7">
    <name type="scientific">Dyadobacter soli</name>
    <dbReference type="NCBI Taxonomy" id="659014"/>
    <lineage>
        <taxon>Bacteria</taxon>
        <taxon>Pseudomonadati</taxon>
        <taxon>Bacteroidota</taxon>
        <taxon>Cytophagia</taxon>
        <taxon>Cytophagales</taxon>
        <taxon>Spirosomataceae</taxon>
        <taxon>Dyadobacter</taxon>
    </lineage>
</organism>
<feature type="domain" description="Thioredoxin" evidence="5">
    <location>
        <begin position="313"/>
        <end position="454"/>
    </location>
</feature>
<dbReference type="Proteomes" id="UP000198748">
    <property type="component" value="Unassembled WGS sequence"/>
</dbReference>
<dbReference type="PANTHER" id="PTHR42852">
    <property type="entry name" value="THIOL:DISULFIDE INTERCHANGE PROTEIN DSBE"/>
    <property type="match status" value="1"/>
</dbReference>
<dbReference type="SUPFAM" id="SSF52833">
    <property type="entry name" value="Thioredoxin-like"/>
    <property type="match status" value="1"/>
</dbReference>
<dbReference type="EMBL" id="FNAN01000005">
    <property type="protein sequence ID" value="SDE45975.1"/>
    <property type="molecule type" value="Genomic_DNA"/>
</dbReference>
<keyword evidence="4" id="KW-0676">Redox-active center</keyword>
<gene>
    <name evidence="6" type="ORF">SAMN04487996_105110</name>
</gene>
<dbReference type="InterPro" id="IPR000866">
    <property type="entry name" value="AhpC/TSA"/>
</dbReference>
<dbReference type="InterPro" id="IPR036249">
    <property type="entry name" value="Thioredoxin-like_sf"/>
</dbReference>
<dbReference type="InterPro" id="IPR050553">
    <property type="entry name" value="Thioredoxin_ResA/DsbE_sf"/>
</dbReference>
<evidence type="ECO:0000256" key="3">
    <source>
        <dbReference type="ARBA" id="ARBA00023157"/>
    </source>
</evidence>
<dbReference type="GO" id="GO:0016209">
    <property type="term" value="F:antioxidant activity"/>
    <property type="evidence" value="ECO:0007669"/>
    <property type="project" value="InterPro"/>
</dbReference>